<dbReference type="EMBL" id="CDNC01000026">
    <property type="protein sequence ID" value="CEM62406.1"/>
    <property type="molecule type" value="Genomic_DNA"/>
</dbReference>
<evidence type="ECO:0000313" key="2">
    <source>
        <dbReference type="EMBL" id="QEJ97574.1"/>
    </source>
</evidence>
<dbReference type="Proteomes" id="UP000323594">
    <property type="component" value="Chromosome"/>
</dbReference>
<name>A0A0B7H0F7_TREPH</name>
<accession>A0A0B7H0F7</accession>
<dbReference type="AlphaFoldDB" id="A0A0B7H0F7"/>
<proteinExistence type="predicted"/>
<organism evidence="1 3">
    <name type="scientific">Treponema phagedenis</name>
    <dbReference type="NCBI Taxonomy" id="162"/>
    <lineage>
        <taxon>Bacteria</taxon>
        <taxon>Pseudomonadati</taxon>
        <taxon>Spirochaetota</taxon>
        <taxon>Spirochaetia</taxon>
        <taxon>Spirochaetales</taxon>
        <taxon>Treponemataceae</taxon>
        <taxon>Treponema</taxon>
    </lineage>
</organism>
<reference evidence="1" key="2">
    <citation type="submission" date="2015-01" db="EMBL/GenBank/DDBJ databases">
        <authorList>
            <person name="Xiang T."/>
            <person name="Song Y."/>
            <person name="Huang L."/>
            <person name="Wang B."/>
            <person name="Wu P."/>
        </authorList>
    </citation>
    <scope>NUCLEOTIDE SEQUENCE [LARGE SCALE GENOMIC DNA]</scope>
    <source>
        <strain evidence="1">V1</strain>
    </source>
</reference>
<protein>
    <submittedName>
        <fullName evidence="1">Uncharacterized protein</fullName>
    </submittedName>
</protein>
<reference evidence="2 4" key="3">
    <citation type="submission" date="2019-08" db="EMBL/GenBank/DDBJ databases">
        <authorList>
            <person name="Kuhnert P."/>
        </authorList>
    </citation>
    <scope>NUCLEOTIDE SEQUENCE [LARGE SCALE GENOMIC DNA]</scope>
    <source>
        <strain evidence="2 4">B36.5</strain>
    </source>
</reference>
<evidence type="ECO:0000313" key="4">
    <source>
        <dbReference type="Proteomes" id="UP000323594"/>
    </source>
</evidence>
<reference evidence="3" key="1">
    <citation type="submission" date="2015-01" db="EMBL/GenBank/DDBJ databases">
        <authorList>
            <person name="Manzoor Shahid"/>
            <person name="Zubair Saima"/>
        </authorList>
    </citation>
    <scope>NUCLEOTIDE SEQUENCE [LARGE SCALE GENOMIC DNA]</scope>
    <source>
        <strain evidence="3">V1</strain>
    </source>
</reference>
<dbReference type="Proteomes" id="UP000042527">
    <property type="component" value="Unassembled WGS sequence"/>
</dbReference>
<keyword evidence="3" id="KW-1185">Reference proteome</keyword>
<sequence>MGEVMVHVLNYLQTITIMPNKGGETFNTELDLFQHDSFSGKLRGEANNCIIFNADFDALQNFANEFGIEHFVFGKKLDDDELIWEYYKKDNGKFKRMMKSYGFGEIMTGGSPSYKMKGFGISIPFFEEGEKEVEGELMKKIKKFVEPFAKADYFKGKKVD</sequence>
<dbReference type="GeneID" id="57753874"/>
<gene>
    <name evidence="2" type="ORF">FUT82_05870</name>
    <name evidence="1" type="ORF">TPHV1_320009</name>
</gene>
<evidence type="ECO:0000313" key="1">
    <source>
        <dbReference type="EMBL" id="CEM62406.1"/>
    </source>
</evidence>
<dbReference type="EMBL" id="CP042817">
    <property type="protein sequence ID" value="QEJ97574.1"/>
    <property type="molecule type" value="Genomic_DNA"/>
</dbReference>
<dbReference type="RefSeq" id="WP_024753280.1">
    <property type="nucleotide sequence ID" value="NZ_CDNC01000026.1"/>
</dbReference>
<evidence type="ECO:0000313" key="3">
    <source>
        <dbReference type="Proteomes" id="UP000042527"/>
    </source>
</evidence>